<sequence length="498" mass="52972">MTAMTSMTESRATELLNRIPTGVLINGEFQDGSIGERLDVLDPATGRVLTTVSCAGPRDAARAMDSAAAAQERWGATAPRERSMILHRAFELMTTDYSEDLALLMTLEMGKPLAQSRAEVAYGAEFLRWFAEEAVRVRGDVFRVPEGHLQAMVLRRAVGPCLLITPWNFPLAMATRKLGPAFAAGSIAILKPSRETPLTALLAARILIEAGLPPGVLSVLPTRDSEAVTGPLLADPRLRKVSFTGSTAVGKELLRRSADNVLRTSMELGGHAAFIVFDDADLDAAIGAAVTTKMRNMGQACNAANHFLVQEGVYEDFTRGLAAAMSAQRVGSGLEEGVQVGPLISARHRDALAEMVERALDSGARALCGGAIPRGAGCFYPPTVLVDMPAGSEIMRREIFGPVAPVLPFSTEEEALALANDDEVGLSGYLHTRDMARVMRMAERLEVGMLGVNSATISNVGAPFGGLKHSGLGREGGKEGIEDYLETVYVGMPAPQLG</sequence>
<evidence type="ECO:0000313" key="5">
    <source>
        <dbReference type="Proteomes" id="UP000271272"/>
    </source>
</evidence>
<proteinExistence type="inferred from homology"/>
<dbReference type="GO" id="GO:0009450">
    <property type="term" value="P:gamma-aminobutyric acid catabolic process"/>
    <property type="evidence" value="ECO:0007669"/>
    <property type="project" value="TreeGrafter"/>
</dbReference>
<dbReference type="GO" id="GO:0004777">
    <property type="term" value="F:succinate-semialdehyde dehydrogenase (NAD+) activity"/>
    <property type="evidence" value="ECO:0007669"/>
    <property type="project" value="TreeGrafter"/>
</dbReference>
<dbReference type="SUPFAM" id="SSF53720">
    <property type="entry name" value="ALDH-like"/>
    <property type="match status" value="1"/>
</dbReference>
<evidence type="ECO:0000259" key="3">
    <source>
        <dbReference type="Pfam" id="PF00171"/>
    </source>
</evidence>
<dbReference type="FunFam" id="3.40.605.10:FF:000007">
    <property type="entry name" value="NAD/NADP-dependent betaine aldehyde dehydrogenase"/>
    <property type="match status" value="1"/>
</dbReference>
<feature type="domain" description="Aldehyde dehydrogenase" evidence="3">
    <location>
        <begin position="36"/>
        <end position="488"/>
    </location>
</feature>
<comment type="caution">
    <text evidence="4">The sequence shown here is derived from an EMBL/GenBank/DDBJ whole genome shotgun (WGS) entry which is preliminary data.</text>
</comment>
<dbReference type="InterPro" id="IPR016163">
    <property type="entry name" value="Ald_DH_C"/>
</dbReference>
<accession>A0A3P1V2E0</accession>
<reference evidence="4 5" key="1">
    <citation type="submission" date="2018-11" db="EMBL/GenBank/DDBJ databases">
        <title>Genomes From Bacteria Associated with the Canine Oral Cavity: a Test Case for Automated Genome-Based Taxonomic Assignment.</title>
        <authorList>
            <person name="Coil D.A."/>
            <person name="Jospin G."/>
            <person name="Darling A.E."/>
            <person name="Wallis C."/>
            <person name="Davis I.J."/>
            <person name="Harris S."/>
            <person name="Eisen J.A."/>
            <person name="Holcombe L.J."/>
            <person name="O'Flynn C."/>
        </authorList>
    </citation>
    <scope>NUCLEOTIDE SEQUENCE [LARGE SCALE GENOMIC DNA]</scope>
    <source>
        <strain evidence="4 5">OH5050</strain>
    </source>
</reference>
<dbReference type="InterPro" id="IPR016161">
    <property type="entry name" value="Ald_DH/histidinol_DH"/>
</dbReference>
<name>A0A3P1V2E0_9ACTO</name>
<dbReference type="CDD" id="cd07103">
    <property type="entry name" value="ALDH_F5_SSADH_GabD"/>
    <property type="match status" value="1"/>
</dbReference>
<keyword evidence="2" id="KW-0560">Oxidoreductase</keyword>
<protein>
    <submittedName>
        <fullName evidence="4">NAD-dependent succinate-semialdehyde dehydrogenase</fullName>
    </submittedName>
</protein>
<dbReference type="EMBL" id="RQZC01000017">
    <property type="protein sequence ID" value="RRD28261.1"/>
    <property type="molecule type" value="Genomic_DNA"/>
</dbReference>
<dbReference type="InterPro" id="IPR016162">
    <property type="entry name" value="Ald_DH_N"/>
</dbReference>
<dbReference type="InterPro" id="IPR015590">
    <property type="entry name" value="Aldehyde_DH_dom"/>
</dbReference>
<dbReference type="Proteomes" id="UP000271272">
    <property type="component" value="Unassembled WGS sequence"/>
</dbReference>
<evidence type="ECO:0000313" key="4">
    <source>
        <dbReference type="EMBL" id="RRD28261.1"/>
    </source>
</evidence>
<dbReference type="Gene3D" id="3.40.605.10">
    <property type="entry name" value="Aldehyde Dehydrogenase, Chain A, domain 1"/>
    <property type="match status" value="1"/>
</dbReference>
<keyword evidence="5" id="KW-1185">Reference proteome</keyword>
<comment type="similarity">
    <text evidence="1">Belongs to the aldehyde dehydrogenase family.</text>
</comment>
<organism evidence="4 5">
    <name type="scientific">Actinomyces bowdenii</name>
    <dbReference type="NCBI Taxonomy" id="131109"/>
    <lineage>
        <taxon>Bacteria</taxon>
        <taxon>Bacillati</taxon>
        <taxon>Actinomycetota</taxon>
        <taxon>Actinomycetes</taxon>
        <taxon>Actinomycetales</taxon>
        <taxon>Actinomycetaceae</taxon>
        <taxon>Actinomyces</taxon>
    </lineage>
</organism>
<dbReference type="PANTHER" id="PTHR43353">
    <property type="entry name" value="SUCCINATE-SEMIALDEHYDE DEHYDROGENASE, MITOCHONDRIAL"/>
    <property type="match status" value="1"/>
</dbReference>
<dbReference type="OrthoDB" id="6882680at2"/>
<dbReference type="Gene3D" id="3.40.309.10">
    <property type="entry name" value="Aldehyde Dehydrogenase, Chain A, domain 2"/>
    <property type="match status" value="1"/>
</dbReference>
<dbReference type="FunFam" id="3.40.309.10:FF:000004">
    <property type="entry name" value="Succinate-semialdehyde dehydrogenase I"/>
    <property type="match status" value="1"/>
</dbReference>
<dbReference type="PANTHER" id="PTHR43353:SF5">
    <property type="entry name" value="SUCCINATE-SEMIALDEHYDE DEHYDROGENASE, MITOCHONDRIAL"/>
    <property type="match status" value="1"/>
</dbReference>
<dbReference type="Pfam" id="PF00171">
    <property type="entry name" value="Aldedh"/>
    <property type="match status" value="1"/>
</dbReference>
<dbReference type="AlphaFoldDB" id="A0A3P1V2E0"/>
<evidence type="ECO:0000256" key="2">
    <source>
        <dbReference type="ARBA" id="ARBA00023002"/>
    </source>
</evidence>
<evidence type="ECO:0000256" key="1">
    <source>
        <dbReference type="ARBA" id="ARBA00009986"/>
    </source>
</evidence>
<dbReference type="InterPro" id="IPR050740">
    <property type="entry name" value="Aldehyde_DH_Superfamily"/>
</dbReference>
<gene>
    <name evidence="4" type="ORF">EII10_09340</name>
</gene>